<dbReference type="PANTHER" id="PTHR40446">
    <property type="entry name" value="N-ACETYLGLUCOSAMINE-1-PHOSPHODIESTER ALPHA-N-ACETYLGLUCOSAMINIDASE"/>
    <property type="match status" value="1"/>
</dbReference>
<dbReference type="RefSeq" id="WP_307204858.1">
    <property type="nucleotide sequence ID" value="NZ_JAUSSU010000005.1"/>
</dbReference>
<evidence type="ECO:0000313" key="3">
    <source>
        <dbReference type="EMBL" id="MDQ0113645.1"/>
    </source>
</evidence>
<feature type="domain" description="Copper amine oxidase-like N-terminal" evidence="1">
    <location>
        <begin position="798"/>
        <end position="904"/>
    </location>
</feature>
<evidence type="ECO:0000259" key="1">
    <source>
        <dbReference type="Pfam" id="PF07833"/>
    </source>
</evidence>
<dbReference type="SUPFAM" id="SSF55383">
    <property type="entry name" value="Copper amine oxidase, domain N"/>
    <property type="match status" value="2"/>
</dbReference>
<dbReference type="InterPro" id="IPR036582">
    <property type="entry name" value="Mao_N_sf"/>
</dbReference>
<sequence>MGRARNKGWKRTESLSKKIIIIALGGTLLSQPVVSLLPGNWNASIAEAADVAMAKATAPTLKLTSQGYVTAGAKRMDYLWTATRNGRAVTSEVHVIEVDLTNPYVSLNTMSGKNHTVGTRNSISNMTKESGAVAGINADVFVMSNEGAPMGVQITSGAFESSPSKLIGMYAFGVSKDRKPSIDNYTFDGLVTAADGATFTLDGLNQSAYGPDYGGNKYSHVDAMHIYTSAWNGAERPKNTGATPTEVLVRNGIIEQISIDLPVTGQAPVDGYILRTHGKAAKFVKEHLQVGQTITADYSLISSTTGAEVDPASFEMLIGGHTLLVDGGAASAFSRDVTGVSGSSYTSRSGVGYSKDGTKVYLITSEKYGSSTGLSLKELQQVMVQLGVYKGVNLDGGGSTTMVERPLGTNSLTLSHSTQTGTTQRSVSNGIGVFTSAPEGKLKGITVTGSNVVFLGQKTNFALNGYDTYFNPIKVDETQASWSANPAVGTFSGNTFTATKVGKTTISVKTGDVSAQYTMEVIGQDQIASISLNTAAGMLSPGSTLSVPVTVKLKNGRTYKLSGDSLKWEFIGFNGTMSGDTLTVNSVKAGVETGYAIGRYDGFPAMIPFTQGETVKVFEDFEKTAYPISSQVTPKEAVGSVSLATDLPGQTSAKALKLTYDFTNGTGTKASYAAFNSNGVSLSGSPSSFSLDVYSDQSKNWVRAELVDADGKVHFADVAKQLDWSGWKTINVNLSSLGMKYPVKLKRIYAVTLDSTQAGKAVAGIVGFDNMKLNYAPEVTVDTESKVEMIVGNTNATLNGKALKLDAAPIQLNGTTYVPLRFVTDALGGQLFVNGKLNKVGVLRGTKLLEMVIGEKGYVLNGVRQQSEVAPIIRNNRTLIPVRLFSEKLGFTVGYDAKVKKITIQ</sequence>
<dbReference type="EMBL" id="JAUSSU010000005">
    <property type="protein sequence ID" value="MDQ0113645.1"/>
    <property type="molecule type" value="Genomic_DNA"/>
</dbReference>
<reference evidence="3 4" key="1">
    <citation type="submission" date="2023-07" db="EMBL/GenBank/DDBJ databases">
        <title>Sorghum-associated microbial communities from plants grown in Nebraska, USA.</title>
        <authorList>
            <person name="Schachtman D."/>
        </authorList>
    </citation>
    <scope>NUCLEOTIDE SEQUENCE [LARGE SCALE GENOMIC DNA]</scope>
    <source>
        <strain evidence="3 4">CC482</strain>
    </source>
</reference>
<dbReference type="Proteomes" id="UP001229346">
    <property type="component" value="Unassembled WGS sequence"/>
</dbReference>
<accession>A0ABT9U1Z4</accession>
<dbReference type="InterPro" id="IPR012854">
    <property type="entry name" value="Cu_amine_oxidase-like_N"/>
</dbReference>
<protein>
    <recommendedName>
        <fullName evidence="5">Copper amine oxidase</fullName>
    </recommendedName>
</protein>
<name>A0ABT9U1Z4_PAEHA</name>
<dbReference type="Pfam" id="PF09992">
    <property type="entry name" value="NAGPA"/>
    <property type="match status" value="1"/>
</dbReference>
<gene>
    <name evidence="3" type="ORF">J2T15_003086</name>
</gene>
<keyword evidence="4" id="KW-1185">Reference proteome</keyword>
<evidence type="ECO:0000313" key="4">
    <source>
        <dbReference type="Proteomes" id="UP001229346"/>
    </source>
</evidence>
<proteinExistence type="predicted"/>
<feature type="domain" description="Phosphodiester glycosidase" evidence="2">
    <location>
        <begin position="248"/>
        <end position="434"/>
    </location>
</feature>
<comment type="caution">
    <text evidence="3">The sequence shown here is derived from an EMBL/GenBank/DDBJ whole genome shotgun (WGS) entry which is preliminary data.</text>
</comment>
<dbReference type="InterPro" id="IPR018711">
    <property type="entry name" value="NAGPA"/>
</dbReference>
<dbReference type="PANTHER" id="PTHR40446:SF2">
    <property type="entry name" value="N-ACETYLGLUCOSAMINE-1-PHOSPHODIESTER ALPHA-N-ACETYLGLUCOSAMINIDASE"/>
    <property type="match status" value="1"/>
</dbReference>
<dbReference type="Pfam" id="PF07833">
    <property type="entry name" value="Cu_amine_oxidN1"/>
    <property type="match status" value="1"/>
</dbReference>
<dbReference type="Gene3D" id="3.30.457.10">
    <property type="entry name" value="Copper amine oxidase-like, N-terminal domain"/>
    <property type="match status" value="2"/>
</dbReference>
<evidence type="ECO:0000259" key="2">
    <source>
        <dbReference type="Pfam" id="PF09992"/>
    </source>
</evidence>
<evidence type="ECO:0008006" key="5">
    <source>
        <dbReference type="Google" id="ProtNLM"/>
    </source>
</evidence>
<organism evidence="3 4">
    <name type="scientific">Paenibacillus harenae</name>
    <dbReference type="NCBI Taxonomy" id="306543"/>
    <lineage>
        <taxon>Bacteria</taxon>
        <taxon>Bacillati</taxon>
        <taxon>Bacillota</taxon>
        <taxon>Bacilli</taxon>
        <taxon>Bacillales</taxon>
        <taxon>Paenibacillaceae</taxon>
        <taxon>Paenibacillus</taxon>
    </lineage>
</organism>